<reference evidence="2 3" key="1">
    <citation type="submission" date="2020-08" db="EMBL/GenBank/DDBJ databases">
        <title>Genomic Encyclopedia of Type Strains, Phase IV (KMG-V): Genome sequencing to study the core and pangenomes of soil and plant-associated prokaryotes.</title>
        <authorList>
            <person name="Whitman W."/>
        </authorList>
    </citation>
    <scope>NUCLEOTIDE SEQUENCE [LARGE SCALE GENOMIC DNA]</scope>
    <source>
        <strain evidence="2 3">SEMIA 415</strain>
    </source>
</reference>
<dbReference type="PIRSF" id="PIRSF031854">
    <property type="entry name" value="UCP031854"/>
    <property type="match status" value="1"/>
</dbReference>
<dbReference type="EMBL" id="JACIGO010000001">
    <property type="protein sequence ID" value="MBB4288851.1"/>
    <property type="molecule type" value="Genomic_DNA"/>
</dbReference>
<feature type="domain" description="Nucleotidyltransferase-like" evidence="1">
    <location>
        <begin position="141"/>
        <end position="354"/>
    </location>
</feature>
<evidence type="ECO:0000313" key="2">
    <source>
        <dbReference type="EMBL" id="MBB4288851.1"/>
    </source>
</evidence>
<dbReference type="InterPro" id="IPR022550">
    <property type="entry name" value="NTP_transf_8"/>
</dbReference>
<dbReference type="Pfam" id="PF12281">
    <property type="entry name" value="NTP_transf_8"/>
    <property type="match status" value="1"/>
</dbReference>
<dbReference type="Proteomes" id="UP000538507">
    <property type="component" value="Unassembled WGS sequence"/>
</dbReference>
<evidence type="ECO:0000259" key="1">
    <source>
        <dbReference type="Pfam" id="PF12281"/>
    </source>
</evidence>
<accession>A0AAE2SUR9</accession>
<organism evidence="2 3">
    <name type="scientific">Rhizobium leguminosarum</name>
    <dbReference type="NCBI Taxonomy" id="384"/>
    <lineage>
        <taxon>Bacteria</taxon>
        <taxon>Pseudomonadati</taxon>
        <taxon>Pseudomonadota</taxon>
        <taxon>Alphaproteobacteria</taxon>
        <taxon>Hyphomicrobiales</taxon>
        <taxon>Rhizobiaceae</taxon>
        <taxon>Rhizobium/Agrobacterium group</taxon>
        <taxon>Rhizobium</taxon>
    </lineage>
</organism>
<comment type="caution">
    <text evidence="2">The sequence shown here is derived from an EMBL/GenBank/DDBJ whole genome shotgun (WGS) entry which is preliminary data.</text>
</comment>
<name>A0AAE2SUR9_RHILE</name>
<gene>
    <name evidence="2" type="ORF">GGE16_000867</name>
</gene>
<sequence length="399" mass="44298">MSDEELRQAEKGRFDKAMSELAARRDAAHEKDELPMMKEIDISYRTMFAELAQRTLDGQFLADFPLEGWFVTVTVKGRDYWYFDLPTPEGKDKRSYVGPQSDIAITARVKAHKEIKDNIRARRRMVSTLRRAGLPGPDNFAGDITKALADAGLFRLRAVLIGSVAFSTYAGMLGVRLPSSAMQTGDADFAQDFAISASVQDSLPPVLEVLQSVDPEFRAVPHAADKAKIVAFQNAKGYRVEFLTGNRGSDDYTGKPSPMPALGGASAENLRFLDYLIYEPVRTVLLFREGVNILVPAPERYAVHKLIVSSRRLTDTLGRVKADKDLAQASLLFQALVETRHDSELTDAWAEAWDRGDAWKEAICNGLLRLPHNGVEALGKALGSEMPDLEKLRAETRPR</sequence>
<dbReference type="AlphaFoldDB" id="A0AAE2SUR9"/>
<protein>
    <recommendedName>
        <fullName evidence="1">Nucleotidyltransferase-like domain-containing protein</fullName>
    </recommendedName>
</protein>
<dbReference type="InterPro" id="IPR058575">
    <property type="entry name" value="NTP_transf_8_dom"/>
</dbReference>
<evidence type="ECO:0000313" key="3">
    <source>
        <dbReference type="Proteomes" id="UP000538507"/>
    </source>
</evidence>
<proteinExistence type="predicted"/>